<evidence type="ECO:0000256" key="1">
    <source>
        <dbReference type="ARBA" id="ARBA00001974"/>
    </source>
</evidence>
<dbReference type="NCBIfam" id="NF008425">
    <property type="entry name" value="PRK11259.1"/>
    <property type="match status" value="1"/>
</dbReference>
<protein>
    <submittedName>
        <fullName evidence="6">N-methyl-L-tryptophan oxidase</fullName>
        <ecNumber evidence="6">1.5.3.2</ecNumber>
    </submittedName>
</protein>
<dbReference type="EC" id="1.5.3.2" evidence="6"/>
<dbReference type="InterPro" id="IPR006076">
    <property type="entry name" value="FAD-dep_OxRdtase"/>
</dbReference>
<gene>
    <name evidence="6" type="primary">solA</name>
    <name evidence="6" type="ORF">F4Y42_09595</name>
</gene>
<dbReference type="PANTHER" id="PTHR10961">
    <property type="entry name" value="PEROXISOMAL SARCOSINE OXIDASE"/>
    <property type="match status" value="1"/>
</dbReference>
<organism evidence="6">
    <name type="scientific">Caldilineaceae bacterium SB0664_bin_27</name>
    <dbReference type="NCBI Taxonomy" id="2605260"/>
    <lineage>
        <taxon>Bacteria</taxon>
        <taxon>Bacillati</taxon>
        <taxon>Chloroflexota</taxon>
        <taxon>Caldilineae</taxon>
        <taxon>Caldilineales</taxon>
        <taxon>Caldilineaceae</taxon>
    </lineage>
</organism>
<feature type="domain" description="FAD dependent oxidoreductase" evidence="5">
    <location>
        <begin position="6"/>
        <end position="351"/>
    </location>
</feature>
<evidence type="ECO:0000256" key="3">
    <source>
        <dbReference type="ARBA" id="ARBA00022827"/>
    </source>
</evidence>
<accession>A0A6B0YUM0</accession>
<dbReference type="EMBL" id="VXRG01000080">
    <property type="protein sequence ID" value="MXY93689.1"/>
    <property type="molecule type" value="Genomic_DNA"/>
</dbReference>
<reference evidence="6" key="1">
    <citation type="submission" date="2019-09" db="EMBL/GenBank/DDBJ databases">
        <title>Characterisation of the sponge microbiome using genome-centric metagenomics.</title>
        <authorList>
            <person name="Engelberts J.P."/>
            <person name="Robbins S.J."/>
            <person name="De Goeij J.M."/>
            <person name="Aranda M."/>
            <person name="Bell S.C."/>
            <person name="Webster N.S."/>
        </authorList>
    </citation>
    <scope>NUCLEOTIDE SEQUENCE</scope>
    <source>
        <strain evidence="6">SB0664_bin_27</strain>
    </source>
</reference>
<keyword evidence="2" id="KW-0285">Flavoprotein</keyword>
<dbReference type="Pfam" id="PF01266">
    <property type="entry name" value="DAO"/>
    <property type="match status" value="1"/>
</dbReference>
<dbReference type="Gene3D" id="3.50.50.60">
    <property type="entry name" value="FAD/NAD(P)-binding domain"/>
    <property type="match status" value="1"/>
</dbReference>
<dbReference type="GO" id="GO:0050131">
    <property type="term" value="F:N-methyl-L-amino-acid oxidase activity"/>
    <property type="evidence" value="ECO:0007669"/>
    <property type="project" value="UniProtKB-EC"/>
</dbReference>
<dbReference type="InterPro" id="IPR036188">
    <property type="entry name" value="FAD/NAD-bd_sf"/>
</dbReference>
<dbReference type="GO" id="GO:0008115">
    <property type="term" value="F:sarcosine oxidase activity"/>
    <property type="evidence" value="ECO:0007669"/>
    <property type="project" value="TreeGrafter"/>
</dbReference>
<sequence length="374" mass="41261">MRDAEILVVGLGGMGSAALYHLARRGVAALGIEQFQIGHALGSSHGFSRIYRNFYDDALYVELAEAALPLWQELEALSAQKLLHLTGLLYFARPGNDNIEERMGVMQALKRPYERLTAQEVTARFPALQLPARSVACLTPQAGFLDAGRCVLAQLKQAERFGATIHDQVRVDSVDLSRDAPVVETSAGQYRCERLIISPGPWASEILEELALPLRVTRQQKFYFRPKQSAPYQPGELPVYGDSDTKFYGFPDYGPGLKVADDGLGAEYAPSEVDRTLDMCKRDELQAWLESIMPAGGFSYVEGSTCMYTVTPDRDFLMGPHPRNPNVIVGAGFSGHGFKFSTLVGKILADLAADGTTDYPVERFRLDRFEKAQA</sequence>
<dbReference type="InterPro" id="IPR045170">
    <property type="entry name" value="MTOX"/>
</dbReference>
<dbReference type="Gene3D" id="3.30.9.10">
    <property type="entry name" value="D-Amino Acid Oxidase, subunit A, domain 2"/>
    <property type="match status" value="1"/>
</dbReference>
<dbReference type="AlphaFoldDB" id="A0A6B0YUM0"/>
<evidence type="ECO:0000256" key="2">
    <source>
        <dbReference type="ARBA" id="ARBA00022630"/>
    </source>
</evidence>
<dbReference type="SUPFAM" id="SSF51905">
    <property type="entry name" value="FAD/NAD(P)-binding domain"/>
    <property type="match status" value="1"/>
</dbReference>
<dbReference type="GO" id="GO:0050660">
    <property type="term" value="F:flavin adenine dinucleotide binding"/>
    <property type="evidence" value="ECO:0007669"/>
    <property type="project" value="InterPro"/>
</dbReference>
<name>A0A6B0YUM0_9CHLR</name>
<comment type="caution">
    <text evidence="6">The sequence shown here is derived from an EMBL/GenBank/DDBJ whole genome shotgun (WGS) entry which is preliminary data.</text>
</comment>
<keyword evidence="3" id="KW-0274">FAD</keyword>
<keyword evidence="4 6" id="KW-0560">Oxidoreductase</keyword>
<evidence type="ECO:0000259" key="5">
    <source>
        <dbReference type="Pfam" id="PF01266"/>
    </source>
</evidence>
<dbReference type="PANTHER" id="PTHR10961:SF7">
    <property type="entry name" value="FAD DEPENDENT OXIDOREDUCTASE DOMAIN-CONTAINING PROTEIN"/>
    <property type="match status" value="1"/>
</dbReference>
<evidence type="ECO:0000313" key="6">
    <source>
        <dbReference type="EMBL" id="MXY93689.1"/>
    </source>
</evidence>
<proteinExistence type="predicted"/>
<comment type="cofactor">
    <cofactor evidence="1">
        <name>FAD</name>
        <dbReference type="ChEBI" id="CHEBI:57692"/>
    </cofactor>
</comment>
<evidence type="ECO:0000256" key="4">
    <source>
        <dbReference type="ARBA" id="ARBA00023002"/>
    </source>
</evidence>
<dbReference type="SUPFAM" id="SSF54373">
    <property type="entry name" value="FAD-linked reductases, C-terminal domain"/>
    <property type="match status" value="1"/>
</dbReference>